<comment type="caution">
    <text evidence="15">The sequence shown here is derived from an EMBL/GenBank/DDBJ whole genome shotgun (WGS) entry which is preliminary data.</text>
</comment>
<reference evidence="16" key="1">
    <citation type="journal article" date="2019" name="Int. J. Syst. Evol. Microbiol.">
        <title>The Global Catalogue of Microorganisms (GCM) 10K type strain sequencing project: providing services to taxonomists for standard genome sequencing and annotation.</title>
        <authorList>
            <consortium name="The Broad Institute Genomics Platform"/>
            <consortium name="The Broad Institute Genome Sequencing Center for Infectious Disease"/>
            <person name="Wu L."/>
            <person name="Ma J."/>
        </authorList>
    </citation>
    <scope>NUCLEOTIDE SEQUENCE [LARGE SCALE GENOMIC DNA]</scope>
    <source>
        <strain evidence="16">JCM 18127</strain>
    </source>
</reference>
<keyword evidence="11 13" id="KW-1133">Transmembrane helix</keyword>
<feature type="domain" description="HAMP" evidence="14">
    <location>
        <begin position="150"/>
        <end position="202"/>
    </location>
</feature>
<evidence type="ECO:0000256" key="6">
    <source>
        <dbReference type="ARBA" id="ARBA00022679"/>
    </source>
</evidence>
<evidence type="ECO:0000313" key="15">
    <source>
        <dbReference type="EMBL" id="GAA4696564.1"/>
    </source>
</evidence>
<evidence type="ECO:0000256" key="4">
    <source>
        <dbReference type="ARBA" id="ARBA00022475"/>
    </source>
</evidence>
<keyword evidence="7 13" id="KW-0812">Transmembrane</keyword>
<keyword evidence="10" id="KW-0067">ATP-binding</keyword>
<evidence type="ECO:0000256" key="10">
    <source>
        <dbReference type="ARBA" id="ARBA00022840"/>
    </source>
</evidence>
<dbReference type="GO" id="GO:0016301">
    <property type="term" value="F:kinase activity"/>
    <property type="evidence" value="ECO:0007669"/>
    <property type="project" value="UniProtKB-KW"/>
</dbReference>
<evidence type="ECO:0000256" key="9">
    <source>
        <dbReference type="ARBA" id="ARBA00022777"/>
    </source>
</evidence>
<dbReference type="RefSeq" id="WP_345270135.1">
    <property type="nucleotide sequence ID" value="NZ_BAABIM010000004.1"/>
</dbReference>
<evidence type="ECO:0000256" key="1">
    <source>
        <dbReference type="ARBA" id="ARBA00000085"/>
    </source>
</evidence>
<dbReference type="Pfam" id="PF00672">
    <property type="entry name" value="HAMP"/>
    <property type="match status" value="1"/>
</dbReference>
<proteinExistence type="predicted"/>
<dbReference type="InterPro" id="IPR050980">
    <property type="entry name" value="2C_sensor_his_kinase"/>
</dbReference>
<comment type="subcellular location">
    <subcellularLocation>
        <location evidence="2">Cell membrane</location>
        <topology evidence="2">Multi-pass membrane protein</topology>
    </subcellularLocation>
</comment>
<dbReference type="Gene3D" id="6.10.340.10">
    <property type="match status" value="1"/>
</dbReference>
<evidence type="ECO:0000256" key="11">
    <source>
        <dbReference type="ARBA" id="ARBA00022989"/>
    </source>
</evidence>
<evidence type="ECO:0000256" key="2">
    <source>
        <dbReference type="ARBA" id="ARBA00004651"/>
    </source>
</evidence>
<evidence type="ECO:0000256" key="8">
    <source>
        <dbReference type="ARBA" id="ARBA00022741"/>
    </source>
</evidence>
<dbReference type="InterPro" id="IPR040868">
    <property type="entry name" value="DraK_HK_N"/>
</dbReference>
<keyword evidence="5" id="KW-0597">Phosphoprotein</keyword>
<protein>
    <recommendedName>
        <fullName evidence="3">histidine kinase</fullName>
        <ecNumber evidence="3">2.7.13.3</ecNumber>
    </recommendedName>
</protein>
<dbReference type="EC" id="2.7.13.3" evidence="3"/>
<evidence type="ECO:0000259" key="14">
    <source>
        <dbReference type="PROSITE" id="PS50885"/>
    </source>
</evidence>
<keyword evidence="13" id="KW-0472">Membrane</keyword>
<dbReference type="Proteomes" id="UP001500621">
    <property type="component" value="Unassembled WGS sequence"/>
</dbReference>
<keyword evidence="9 15" id="KW-0418">Kinase</keyword>
<keyword evidence="6" id="KW-0808">Transferase</keyword>
<evidence type="ECO:0000256" key="5">
    <source>
        <dbReference type="ARBA" id="ARBA00022553"/>
    </source>
</evidence>
<evidence type="ECO:0000256" key="12">
    <source>
        <dbReference type="ARBA" id="ARBA00023012"/>
    </source>
</evidence>
<keyword evidence="4" id="KW-1003">Cell membrane</keyword>
<keyword evidence="12" id="KW-0902">Two-component regulatory system</keyword>
<dbReference type="SUPFAM" id="SSF47384">
    <property type="entry name" value="Homodimeric domain of signal transducing histidine kinase"/>
    <property type="match status" value="1"/>
</dbReference>
<feature type="transmembrane region" description="Helical" evidence="13">
    <location>
        <begin position="128"/>
        <end position="149"/>
    </location>
</feature>
<keyword evidence="8" id="KW-0547">Nucleotide-binding</keyword>
<dbReference type="InterPro" id="IPR036097">
    <property type="entry name" value="HisK_dim/P_sf"/>
</dbReference>
<accession>A0ABP8WY00</accession>
<dbReference type="EMBL" id="BAABIM010000004">
    <property type="protein sequence ID" value="GAA4696564.1"/>
    <property type="molecule type" value="Genomic_DNA"/>
</dbReference>
<comment type="catalytic activity">
    <reaction evidence="1">
        <text>ATP + protein L-histidine = ADP + protein N-phospho-L-histidine.</text>
        <dbReference type="EC" id="2.7.13.3"/>
    </reaction>
</comment>
<evidence type="ECO:0000256" key="3">
    <source>
        <dbReference type="ARBA" id="ARBA00012438"/>
    </source>
</evidence>
<dbReference type="CDD" id="cd00082">
    <property type="entry name" value="HisKA"/>
    <property type="match status" value="1"/>
</dbReference>
<dbReference type="PROSITE" id="PS50885">
    <property type="entry name" value="HAMP"/>
    <property type="match status" value="1"/>
</dbReference>
<name>A0ABP8WY00_9ACTN</name>
<evidence type="ECO:0000256" key="13">
    <source>
        <dbReference type="SAM" id="Phobius"/>
    </source>
</evidence>
<dbReference type="PANTHER" id="PTHR44936">
    <property type="entry name" value="SENSOR PROTEIN CREC"/>
    <property type="match status" value="1"/>
</dbReference>
<dbReference type="InterPro" id="IPR003660">
    <property type="entry name" value="HAMP_dom"/>
</dbReference>
<dbReference type="SMART" id="SM00304">
    <property type="entry name" value="HAMP"/>
    <property type="match status" value="1"/>
</dbReference>
<gene>
    <name evidence="15" type="ORF">GCM10023226_38810</name>
</gene>
<dbReference type="CDD" id="cd06225">
    <property type="entry name" value="HAMP"/>
    <property type="match status" value="1"/>
</dbReference>
<sequence length="403" mass="42670">MRERLTVAFVVLTLGLLAAAALLTGYVQEGQARERVSGQVGADAALLAALVEEQLAQGRAPDLAPLQDLAGADDRFAVVLDGQEPVEVRGTDFDGDDTVRATLPVADGYVLVERAAPTPFDLLDAAPVTQALIVLGVGTVAGLVGYAIARSLSRPFRQLAEAAAALGRGRFDLDLPTSGNPEAQAIARALGGSAGQLRDRLEREQRFALHASHVLRTPLTSLRLSLDELTSDPEVSADARAAAARGLQAVEELDAAAGELVELSRTSAIMAGAEIPLRDVATLTAQRWAAALGQRERGFSAAVEGQHELLFTPGPVETVLDMLLEDTLEHGRGDVRLVLEGDATTLRIRLSGDHEFVPDRLVAGEEPEDPYLRRARLIVEGLGGMMEDRPAPGAPLAVLLPRR</sequence>
<dbReference type="InterPro" id="IPR003661">
    <property type="entry name" value="HisK_dim/P_dom"/>
</dbReference>
<dbReference type="Pfam" id="PF18092">
    <property type="entry name" value="DraK_HK_N"/>
    <property type="match status" value="1"/>
</dbReference>
<evidence type="ECO:0000256" key="7">
    <source>
        <dbReference type="ARBA" id="ARBA00022692"/>
    </source>
</evidence>
<dbReference type="PANTHER" id="PTHR44936:SF9">
    <property type="entry name" value="SENSOR PROTEIN CREC"/>
    <property type="match status" value="1"/>
</dbReference>
<keyword evidence="16" id="KW-1185">Reference proteome</keyword>
<evidence type="ECO:0000313" key="16">
    <source>
        <dbReference type="Proteomes" id="UP001500621"/>
    </source>
</evidence>
<organism evidence="15 16">
    <name type="scientific">Nocardioides nanhaiensis</name>
    <dbReference type="NCBI Taxonomy" id="1476871"/>
    <lineage>
        <taxon>Bacteria</taxon>
        <taxon>Bacillati</taxon>
        <taxon>Actinomycetota</taxon>
        <taxon>Actinomycetes</taxon>
        <taxon>Propionibacteriales</taxon>
        <taxon>Nocardioidaceae</taxon>
        <taxon>Nocardioides</taxon>
    </lineage>
</organism>
<dbReference type="Gene3D" id="1.10.287.130">
    <property type="match status" value="1"/>
</dbReference>
<dbReference type="SMART" id="SM00388">
    <property type="entry name" value="HisKA"/>
    <property type="match status" value="1"/>
</dbReference>